<dbReference type="EMBL" id="JANHOG010002475">
    <property type="protein sequence ID" value="KAJ3523043.1"/>
    <property type="molecule type" value="Genomic_DNA"/>
</dbReference>
<keyword evidence="2" id="KW-1185">Reference proteome</keyword>
<evidence type="ECO:0000313" key="2">
    <source>
        <dbReference type="Proteomes" id="UP001148662"/>
    </source>
</evidence>
<name>A0ACC1RPR7_9APHY</name>
<accession>A0ACC1RPR7</accession>
<proteinExistence type="predicted"/>
<comment type="caution">
    <text evidence="1">The sequence shown here is derived from an EMBL/GenBank/DDBJ whole genome shotgun (WGS) entry which is preliminary data.</text>
</comment>
<evidence type="ECO:0000313" key="1">
    <source>
        <dbReference type="EMBL" id="KAJ3523043.1"/>
    </source>
</evidence>
<sequence>MKNMIVQQFLPGSAEDPRLPSFGTILFPLGELPAELRSKIYKHIQTHGIIAMRQAALVCQEWYEVFFPIAHETLELEAYRHDDEESVVPGSSTDEATVLSWIHALASVPRIASVTRSLALTGPSLTRSYTKTIHGIAIRSPRLSLCLLAALLEMLPRVTNIHLDRVTWEPCSSLEGDPHRAHHEWLRTSISTLHLSSVHCIDPHIAHPLMVTKLFQSIEELFIEDIEGTEDDRDLSDLPTFDIKRMCLMRTDSDSYYLSNALHQCIPANSLQSLHIHDFTYDDIHLVVPLIFRHSGSLVRLHLCFLSQVDLHFPNLWNMLGIDQCNAISEFSIEIGIHSRLPFHFHDMFHLLITVLQNISDKMAKLEIWLDLDYTVGLGGADVLSPQGWSTIDDVCRRFSKLTHFTLGILPVTSCLTALSKSNVTFLVERGWSPSKVGQE</sequence>
<gene>
    <name evidence="1" type="ORF">NM688_g8789</name>
</gene>
<protein>
    <submittedName>
        <fullName evidence="1">Uncharacterized protein</fullName>
    </submittedName>
</protein>
<dbReference type="Proteomes" id="UP001148662">
    <property type="component" value="Unassembled WGS sequence"/>
</dbReference>
<organism evidence="1 2">
    <name type="scientific">Phlebia brevispora</name>
    <dbReference type="NCBI Taxonomy" id="194682"/>
    <lineage>
        <taxon>Eukaryota</taxon>
        <taxon>Fungi</taxon>
        <taxon>Dikarya</taxon>
        <taxon>Basidiomycota</taxon>
        <taxon>Agaricomycotina</taxon>
        <taxon>Agaricomycetes</taxon>
        <taxon>Polyporales</taxon>
        <taxon>Meruliaceae</taxon>
        <taxon>Phlebia</taxon>
    </lineage>
</organism>
<reference evidence="1" key="1">
    <citation type="submission" date="2022-07" db="EMBL/GenBank/DDBJ databases">
        <title>Genome Sequence of Phlebia brevispora.</title>
        <authorList>
            <person name="Buettner E."/>
        </authorList>
    </citation>
    <scope>NUCLEOTIDE SEQUENCE</scope>
    <source>
        <strain evidence="1">MPL23</strain>
    </source>
</reference>